<feature type="domain" description="Fido" evidence="3">
    <location>
        <begin position="94"/>
        <end position="247"/>
    </location>
</feature>
<evidence type="ECO:0000259" key="3">
    <source>
        <dbReference type="PROSITE" id="PS51459"/>
    </source>
</evidence>
<dbReference type="GO" id="GO:0005524">
    <property type="term" value="F:ATP binding"/>
    <property type="evidence" value="ECO:0007669"/>
    <property type="project" value="UniProtKB-KW"/>
</dbReference>
<reference evidence="4" key="1">
    <citation type="submission" date="2022-10" db="EMBL/GenBank/DDBJ databases">
        <authorList>
            <person name="Yu W.X."/>
        </authorList>
    </citation>
    <scope>NUCLEOTIDE SEQUENCE</scope>
    <source>
        <strain evidence="4">D04</strain>
    </source>
</reference>
<keyword evidence="2" id="KW-0547">Nucleotide-binding</keyword>
<dbReference type="Gene3D" id="1.10.3290.10">
    <property type="entry name" value="Fido-like domain"/>
    <property type="match status" value="1"/>
</dbReference>
<proteinExistence type="predicted"/>
<dbReference type="EMBL" id="JAPDPI010000005">
    <property type="protein sequence ID" value="MCW3804808.1"/>
    <property type="molecule type" value="Genomic_DNA"/>
</dbReference>
<dbReference type="Proteomes" id="UP001207408">
    <property type="component" value="Unassembled WGS sequence"/>
</dbReference>
<dbReference type="AlphaFoldDB" id="A0AAE3MBR7"/>
<accession>A0AAE3MBR7</accession>
<dbReference type="PANTHER" id="PTHR13504">
    <property type="entry name" value="FIDO DOMAIN-CONTAINING PROTEIN DDB_G0283145"/>
    <property type="match status" value="1"/>
</dbReference>
<dbReference type="SUPFAM" id="SSF140931">
    <property type="entry name" value="Fic-like"/>
    <property type="match status" value="1"/>
</dbReference>
<dbReference type="InterPro" id="IPR003812">
    <property type="entry name" value="Fido"/>
</dbReference>
<dbReference type="RefSeq" id="WP_301198030.1">
    <property type="nucleotide sequence ID" value="NZ_JAPDPI010000005.1"/>
</dbReference>
<feature type="active site" evidence="1">
    <location>
        <position position="181"/>
    </location>
</feature>
<evidence type="ECO:0000256" key="2">
    <source>
        <dbReference type="PIRSR" id="PIRSR640198-2"/>
    </source>
</evidence>
<evidence type="ECO:0000313" key="5">
    <source>
        <dbReference type="Proteomes" id="UP001207408"/>
    </source>
</evidence>
<sequence>MRVTERKYLNAYLQSTGKEISTLIEEFDFSEDKGGFEYLTKSSAVYSSNIEGNSIDLNSYMNYELNKDKFKVGKEIVEIEDLIEAYEFAQNNSLTESNLLQCHKIFSETLLIKSKRGKYRIEQVGVFGKTGLAYMAVEPDFVEKEMKVFFAGIEELISQELSKEEVFYFASLIHLRFAHIHPFRDGNGRAARLLEKWFITEKLGRDFWKIPSEENYKVNQAKYYETINLGVNFYELNYDRCLGFLEMLPMCLK</sequence>
<dbReference type="InterPro" id="IPR036597">
    <property type="entry name" value="Fido-like_dom_sf"/>
</dbReference>
<comment type="caution">
    <text evidence="4">The sequence shown here is derived from an EMBL/GenBank/DDBJ whole genome shotgun (WGS) entry which is preliminary data.</text>
</comment>
<name>A0AAE3MBR7_9BACT</name>
<evidence type="ECO:0000256" key="1">
    <source>
        <dbReference type="PIRSR" id="PIRSR640198-1"/>
    </source>
</evidence>
<keyword evidence="5" id="KW-1185">Reference proteome</keyword>
<protein>
    <submittedName>
        <fullName evidence="4">Fic family protein</fullName>
    </submittedName>
</protein>
<feature type="binding site" evidence="2">
    <location>
        <begin position="185"/>
        <end position="192"/>
    </location>
    <ligand>
        <name>ATP</name>
        <dbReference type="ChEBI" id="CHEBI:30616"/>
    </ligand>
</feature>
<dbReference type="PROSITE" id="PS51459">
    <property type="entry name" value="FIDO"/>
    <property type="match status" value="1"/>
</dbReference>
<evidence type="ECO:0000313" key="4">
    <source>
        <dbReference type="EMBL" id="MCW3804808.1"/>
    </source>
</evidence>
<dbReference type="InterPro" id="IPR040198">
    <property type="entry name" value="Fido_containing"/>
</dbReference>
<dbReference type="PANTHER" id="PTHR13504:SF38">
    <property type="entry name" value="FIDO DOMAIN-CONTAINING PROTEIN"/>
    <property type="match status" value="1"/>
</dbReference>
<organism evidence="4 5">
    <name type="scientific">Plebeiibacterium marinum</name>
    <dbReference type="NCBI Taxonomy" id="2992111"/>
    <lineage>
        <taxon>Bacteria</taxon>
        <taxon>Pseudomonadati</taxon>
        <taxon>Bacteroidota</taxon>
        <taxon>Bacteroidia</taxon>
        <taxon>Marinilabiliales</taxon>
        <taxon>Marinilabiliaceae</taxon>
        <taxon>Plebeiibacterium</taxon>
    </lineage>
</organism>
<dbReference type="Pfam" id="PF02661">
    <property type="entry name" value="Fic"/>
    <property type="match status" value="1"/>
</dbReference>
<gene>
    <name evidence="4" type="ORF">OM074_04165</name>
</gene>
<keyword evidence="2" id="KW-0067">ATP-binding</keyword>